<proteinExistence type="predicted"/>
<sequence length="580" mass="63700">MDLFVFIHHSDPTKVRIWERDLAECEVKLLKMNEGRTVPLDPPVTAALKDSDDSIDKLFDDVDQEHFVERVDDVLEETIAKDASEKLRDDYHSLLPNTSGKSLAALRGMVSEGSGIPSDVTQPLIATSVAPMSDVGPLDFVFGPNLRTCPPHVRYVVSLDGSHHSGSYSEATSFVRSLVSDASVVTVVVTTTIAAEIAAFSGSKARDVSKDLENIRDSTFAGEANTDAASISKLNKPSTSSGSFYASQSLDTKTMHRIYVPTWKVMNDSILEDLYVCHDLTDRLAPSALFTKLRAMDYDQLYSEFNAGAARQVCLGAEFRIRVEHTLERNGELEDKCAEQTVLLSERDAEIAHLKSLLSLKESEATEAIRLQSEREGLFSQSSLEFAFELFSARMKATQDQQAKVLGTRVAELDAQLLEMVAHLGMAIGCAINKGIQDGLRARVDHRKARRDLSVSKKDVSIVDLMDSLRLEGPLAEIPRAEDLQPSPDQLRLPIDRPKDNVFLGETSLSFSLQSLTGEASTSVALVTVEPVTTLSTTFASSDVVPLLLTSDDQTSGVEPHDEEPYIMSFEKEQLVTSLK</sequence>
<comment type="caution">
    <text evidence="1">The sequence shown here is derived from an EMBL/GenBank/DDBJ whole genome shotgun (WGS) entry which is preliminary data.</text>
</comment>
<evidence type="ECO:0008006" key="2">
    <source>
        <dbReference type="Google" id="ProtNLM"/>
    </source>
</evidence>
<name>A0A6L2NXP0_TANCI</name>
<evidence type="ECO:0000313" key="1">
    <source>
        <dbReference type="EMBL" id="GEU91028.1"/>
    </source>
</evidence>
<dbReference type="AlphaFoldDB" id="A0A6L2NXP0"/>
<protein>
    <recommendedName>
        <fullName evidence="2">Transposase (Putative), gypsy type</fullName>
    </recommendedName>
</protein>
<dbReference type="EMBL" id="BKCJ010010315">
    <property type="protein sequence ID" value="GEU91028.1"/>
    <property type="molecule type" value="Genomic_DNA"/>
</dbReference>
<organism evidence="1">
    <name type="scientific">Tanacetum cinerariifolium</name>
    <name type="common">Dalmatian daisy</name>
    <name type="synonym">Chrysanthemum cinerariifolium</name>
    <dbReference type="NCBI Taxonomy" id="118510"/>
    <lineage>
        <taxon>Eukaryota</taxon>
        <taxon>Viridiplantae</taxon>
        <taxon>Streptophyta</taxon>
        <taxon>Embryophyta</taxon>
        <taxon>Tracheophyta</taxon>
        <taxon>Spermatophyta</taxon>
        <taxon>Magnoliopsida</taxon>
        <taxon>eudicotyledons</taxon>
        <taxon>Gunneridae</taxon>
        <taxon>Pentapetalae</taxon>
        <taxon>asterids</taxon>
        <taxon>campanulids</taxon>
        <taxon>Asterales</taxon>
        <taxon>Asteraceae</taxon>
        <taxon>Asteroideae</taxon>
        <taxon>Anthemideae</taxon>
        <taxon>Anthemidinae</taxon>
        <taxon>Tanacetum</taxon>
    </lineage>
</organism>
<gene>
    <name evidence="1" type="ORF">Tci_063006</name>
</gene>
<accession>A0A6L2NXP0</accession>
<reference evidence="1" key="1">
    <citation type="journal article" date="2019" name="Sci. Rep.">
        <title>Draft genome of Tanacetum cinerariifolium, the natural source of mosquito coil.</title>
        <authorList>
            <person name="Yamashiro T."/>
            <person name="Shiraishi A."/>
            <person name="Satake H."/>
            <person name="Nakayama K."/>
        </authorList>
    </citation>
    <scope>NUCLEOTIDE SEQUENCE</scope>
</reference>